<dbReference type="AlphaFoldDB" id="A0A068UYP9"/>
<proteinExistence type="predicted"/>
<dbReference type="Gramene" id="CDP13374">
    <property type="protein sequence ID" value="CDP13374"/>
    <property type="gene ID" value="GSCOC_T00038286001"/>
</dbReference>
<keyword evidence="2" id="KW-1133">Transmembrane helix</keyword>
<dbReference type="OMA" id="RFKENTY"/>
<evidence type="ECO:0008006" key="5">
    <source>
        <dbReference type="Google" id="ProtNLM"/>
    </source>
</evidence>
<dbReference type="Proteomes" id="UP000295252">
    <property type="component" value="Chromosome III"/>
</dbReference>
<keyword evidence="4" id="KW-1185">Reference proteome</keyword>
<reference evidence="4" key="1">
    <citation type="journal article" date="2014" name="Science">
        <title>The coffee genome provides insight into the convergent evolution of caffeine biosynthesis.</title>
        <authorList>
            <person name="Denoeud F."/>
            <person name="Carretero-Paulet L."/>
            <person name="Dereeper A."/>
            <person name="Droc G."/>
            <person name="Guyot R."/>
            <person name="Pietrella M."/>
            <person name="Zheng C."/>
            <person name="Alberti A."/>
            <person name="Anthony F."/>
            <person name="Aprea G."/>
            <person name="Aury J.M."/>
            <person name="Bento P."/>
            <person name="Bernard M."/>
            <person name="Bocs S."/>
            <person name="Campa C."/>
            <person name="Cenci A."/>
            <person name="Combes M.C."/>
            <person name="Crouzillat D."/>
            <person name="Da Silva C."/>
            <person name="Daddiego L."/>
            <person name="De Bellis F."/>
            <person name="Dussert S."/>
            <person name="Garsmeur O."/>
            <person name="Gayraud T."/>
            <person name="Guignon V."/>
            <person name="Jahn K."/>
            <person name="Jamilloux V."/>
            <person name="Joet T."/>
            <person name="Labadie K."/>
            <person name="Lan T."/>
            <person name="Leclercq J."/>
            <person name="Lepelley M."/>
            <person name="Leroy T."/>
            <person name="Li L.T."/>
            <person name="Librado P."/>
            <person name="Lopez L."/>
            <person name="Munoz A."/>
            <person name="Noel B."/>
            <person name="Pallavicini A."/>
            <person name="Perrotta G."/>
            <person name="Poncet V."/>
            <person name="Pot D."/>
            <person name="Priyono X."/>
            <person name="Rigoreau M."/>
            <person name="Rouard M."/>
            <person name="Rozas J."/>
            <person name="Tranchant-Dubreuil C."/>
            <person name="VanBuren R."/>
            <person name="Zhang Q."/>
            <person name="Andrade A.C."/>
            <person name="Argout X."/>
            <person name="Bertrand B."/>
            <person name="de Kochko A."/>
            <person name="Graziosi G."/>
            <person name="Henry R.J."/>
            <person name="Jayarama X."/>
            <person name="Ming R."/>
            <person name="Nagai C."/>
            <person name="Rounsley S."/>
            <person name="Sankoff D."/>
            <person name="Giuliano G."/>
            <person name="Albert V.A."/>
            <person name="Wincker P."/>
            <person name="Lashermes P."/>
        </authorList>
    </citation>
    <scope>NUCLEOTIDE SEQUENCE [LARGE SCALE GENOMIC DNA]</scope>
    <source>
        <strain evidence="4">cv. DH200-94</strain>
    </source>
</reference>
<sequence>MILTWSEDVPMDSIKAHKLQALKNYKRTQFLYNFMVYSLTAFLSTLFYLYLFWFPSMKHFFSIFFPNICSFFLSTKFLFIVGNVIVLFLVGQSKVAGGGSQYSSLAAEIYDEYVRFERSSRSLRERSMRLHEYKKKNKDGKVSDVRTSINGKCMSLDAMSTHVYLKEYEKENETQVETNNSGKAVAFEVDAVEGKLGRREEVKEEEEGDKQEQKPTQVLANDELNRRVEEFIARVNGQRRLEERQVLDRW</sequence>
<dbReference type="PANTHER" id="PTHR35762:SF2">
    <property type="entry name" value="TRANSMEMBRANE PROTEIN"/>
    <property type="match status" value="1"/>
</dbReference>
<dbReference type="OrthoDB" id="909905at2759"/>
<dbReference type="PANTHER" id="PTHR35762">
    <property type="entry name" value="TRANSMEMBRANE PROTEIN"/>
    <property type="match status" value="1"/>
</dbReference>
<feature type="region of interest" description="Disordered" evidence="1">
    <location>
        <begin position="198"/>
        <end position="221"/>
    </location>
</feature>
<evidence type="ECO:0000256" key="2">
    <source>
        <dbReference type="SAM" id="Phobius"/>
    </source>
</evidence>
<protein>
    <recommendedName>
        <fullName evidence="5">DUF4408 domain-containing protein</fullName>
    </recommendedName>
</protein>
<dbReference type="EMBL" id="HG739158">
    <property type="protein sequence ID" value="CDP13374.1"/>
    <property type="molecule type" value="Genomic_DNA"/>
</dbReference>
<evidence type="ECO:0000256" key="1">
    <source>
        <dbReference type="SAM" id="MobiDB-lite"/>
    </source>
</evidence>
<keyword evidence="2" id="KW-0812">Transmembrane</keyword>
<organism evidence="3 4">
    <name type="scientific">Coffea canephora</name>
    <name type="common">Robusta coffee</name>
    <dbReference type="NCBI Taxonomy" id="49390"/>
    <lineage>
        <taxon>Eukaryota</taxon>
        <taxon>Viridiplantae</taxon>
        <taxon>Streptophyta</taxon>
        <taxon>Embryophyta</taxon>
        <taxon>Tracheophyta</taxon>
        <taxon>Spermatophyta</taxon>
        <taxon>Magnoliopsida</taxon>
        <taxon>eudicotyledons</taxon>
        <taxon>Gunneridae</taxon>
        <taxon>Pentapetalae</taxon>
        <taxon>asterids</taxon>
        <taxon>lamiids</taxon>
        <taxon>Gentianales</taxon>
        <taxon>Rubiaceae</taxon>
        <taxon>Ixoroideae</taxon>
        <taxon>Gardenieae complex</taxon>
        <taxon>Bertiereae - Coffeeae clade</taxon>
        <taxon>Coffeeae</taxon>
        <taxon>Coffea</taxon>
    </lineage>
</organism>
<accession>A0A068UYP9</accession>
<keyword evidence="2" id="KW-0472">Membrane</keyword>
<dbReference type="STRING" id="49390.A0A068UYP9"/>
<dbReference type="InParanoid" id="A0A068UYP9"/>
<dbReference type="PhylomeDB" id="A0A068UYP9"/>
<evidence type="ECO:0000313" key="4">
    <source>
        <dbReference type="Proteomes" id="UP000295252"/>
    </source>
</evidence>
<name>A0A068UYP9_COFCA</name>
<feature type="transmembrane region" description="Helical" evidence="2">
    <location>
        <begin position="63"/>
        <end position="90"/>
    </location>
</feature>
<evidence type="ECO:0000313" key="3">
    <source>
        <dbReference type="EMBL" id="CDP13374.1"/>
    </source>
</evidence>
<gene>
    <name evidence="3" type="ORF">GSCOC_T00038286001</name>
</gene>
<feature type="transmembrane region" description="Helical" evidence="2">
    <location>
        <begin position="30"/>
        <end position="51"/>
    </location>
</feature>